<feature type="domain" description="Carboxyltransferase" evidence="5">
    <location>
        <begin position="25"/>
        <end position="297"/>
    </location>
</feature>
<sequence length="341" mass="34836">MSMLSILSAGPAVSVQDLGRPGWLASGLARGGAADRRAILEAAALLDLPAPVAALEMAGTGGRFRLAQPHRIALTGAPMRARLDGTPLAWNASHLIPAGAVLEIGPAEAGVYGYLSFAGGIATPMRLGARATQAPAGLGRPLRAGDGLPLAPNPAPDAPPRSLPPPDRFTGGTLRVIPGPQTALFAPETRARFYATAFRAAQGNRQGLTLTGGLFTLAEARSILSEPVAEGDIQMTGAGVPAILLAECQTIGGYPRIGTVIPADLPRAAQSAPGTVLRFREITLAEAEATCPTEPAELAALRAEARPVAALPGDSAALLGYQLIGGAIRGDEEEEWRAGSI</sequence>
<feature type="compositionally biased region" description="Pro residues" evidence="4">
    <location>
        <begin position="151"/>
        <end position="166"/>
    </location>
</feature>
<accession>A0A2A4CKJ1</accession>
<evidence type="ECO:0000256" key="4">
    <source>
        <dbReference type="SAM" id="MobiDB-lite"/>
    </source>
</evidence>
<dbReference type="AlphaFoldDB" id="A0A2A4CKJ1"/>
<dbReference type="RefSeq" id="WP_096434110.1">
    <property type="nucleotide sequence ID" value="NZ_NTJD01000009.1"/>
</dbReference>
<dbReference type="InterPro" id="IPR052708">
    <property type="entry name" value="PxpC"/>
</dbReference>
<dbReference type="InterPro" id="IPR003778">
    <property type="entry name" value="CT_A_B"/>
</dbReference>
<dbReference type="GO" id="GO:0016787">
    <property type="term" value="F:hydrolase activity"/>
    <property type="evidence" value="ECO:0007669"/>
    <property type="project" value="UniProtKB-KW"/>
</dbReference>
<evidence type="ECO:0000256" key="3">
    <source>
        <dbReference type="ARBA" id="ARBA00022840"/>
    </source>
</evidence>
<evidence type="ECO:0000259" key="5">
    <source>
        <dbReference type="SMART" id="SM00797"/>
    </source>
</evidence>
<proteinExistence type="predicted"/>
<comment type="caution">
    <text evidence="6">The sequence shown here is derived from an EMBL/GenBank/DDBJ whole genome shotgun (WGS) entry which is preliminary data.</text>
</comment>
<dbReference type="OrthoDB" id="9768696at2"/>
<dbReference type="GO" id="GO:0016829">
    <property type="term" value="F:lyase activity"/>
    <property type="evidence" value="ECO:0007669"/>
    <property type="project" value="UniProtKB-KW"/>
</dbReference>
<evidence type="ECO:0000256" key="2">
    <source>
        <dbReference type="ARBA" id="ARBA00022801"/>
    </source>
</evidence>
<name>A0A2A4CKJ1_9RHOB</name>
<dbReference type="Proteomes" id="UP000243507">
    <property type="component" value="Unassembled WGS sequence"/>
</dbReference>
<evidence type="ECO:0000313" key="6">
    <source>
        <dbReference type="EMBL" id="PCD75791.1"/>
    </source>
</evidence>
<dbReference type="PANTHER" id="PTHR43309">
    <property type="entry name" value="5-OXOPROLINASE SUBUNIT C"/>
    <property type="match status" value="1"/>
</dbReference>
<evidence type="ECO:0000256" key="1">
    <source>
        <dbReference type="ARBA" id="ARBA00022741"/>
    </source>
</evidence>
<feature type="region of interest" description="Disordered" evidence="4">
    <location>
        <begin position="138"/>
        <end position="166"/>
    </location>
</feature>
<dbReference type="Pfam" id="PF02626">
    <property type="entry name" value="CT_A_B"/>
    <property type="match status" value="1"/>
</dbReference>
<evidence type="ECO:0000313" key="7">
    <source>
        <dbReference type="Proteomes" id="UP000243507"/>
    </source>
</evidence>
<gene>
    <name evidence="6" type="ORF">CLN94_11565</name>
</gene>
<dbReference type="PANTHER" id="PTHR43309:SF3">
    <property type="entry name" value="5-OXOPROLINASE SUBUNIT C"/>
    <property type="match status" value="1"/>
</dbReference>
<keyword evidence="7" id="KW-1185">Reference proteome</keyword>
<dbReference type="GO" id="GO:0005524">
    <property type="term" value="F:ATP binding"/>
    <property type="evidence" value="ECO:0007669"/>
    <property type="project" value="UniProtKB-KW"/>
</dbReference>
<dbReference type="SUPFAM" id="SSF50891">
    <property type="entry name" value="Cyclophilin-like"/>
    <property type="match status" value="1"/>
</dbReference>
<dbReference type="EMBL" id="NTJD01000009">
    <property type="protein sequence ID" value="PCD75791.1"/>
    <property type="molecule type" value="Genomic_DNA"/>
</dbReference>
<dbReference type="Gene3D" id="2.40.100.10">
    <property type="entry name" value="Cyclophilin-like"/>
    <property type="match status" value="1"/>
</dbReference>
<organism evidence="6 7">
    <name type="scientific">Pseudothioclava arenosa</name>
    <dbReference type="NCBI Taxonomy" id="1795308"/>
    <lineage>
        <taxon>Bacteria</taxon>
        <taxon>Pseudomonadati</taxon>
        <taxon>Pseudomonadota</taxon>
        <taxon>Alphaproteobacteria</taxon>
        <taxon>Rhodobacterales</taxon>
        <taxon>Paracoccaceae</taxon>
        <taxon>Pseudothioclava</taxon>
    </lineage>
</organism>
<dbReference type="InterPro" id="IPR029000">
    <property type="entry name" value="Cyclophilin-like_dom_sf"/>
</dbReference>
<keyword evidence="6" id="KW-0456">Lyase</keyword>
<protein>
    <submittedName>
        <fullName evidence="6">Urea amidolyase</fullName>
    </submittedName>
</protein>
<dbReference type="SMART" id="SM00797">
    <property type="entry name" value="AHS2"/>
    <property type="match status" value="1"/>
</dbReference>
<keyword evidence="2" id="KW-0378">Hydrolase</keyword>
<keyword evidence="1" id="KW-0547">Nucleotide-binding</keyword>
<reference evidence="6 7" key="1">
    <citation type="submission" date="2017-09" db="EMBL/GenBank/DDBJ databases">
        <title>A multilocus sequence analysis scheme for characterization of bacteria in the genus Thioclava.</title>
        <authorList>
            <person name="Liu Y."/>
            <person name="Shao Z."/>
        </authorList>
    </citation>
    <scope>NUCLEOTIDE SEQUENCE [LARGE SCALE GENOMIC DNA]</scope>
    <source>
        <strain evidence="6 7">CAU 1312</strain>
    </source>
</reference>
<keyword evidence="3" id="KW-0067">ATP-binding</keyword>